<dbReference type="InParanoid" id="A0A251UCC3"/>
<dbReference type="Gene3D" id="1.25.40.10">
    <property type="entry name" value="Tetratricopeptide repeat domain"/>
    <property type="match status" value="7"/>
</dbReference>
<organism evidence="4 5">
    <name type="scientific">Helianthus annuus</name>
    <name type="common">Common sunflower</name>
    <dbReference type="NCBI Taxonomy" id="4232"/>
    <lineage>
        <taxon>Eukaryota</taxon>
        <taxon>Viridiplantae</taxon>
        <taxon>Streptophyta</taxon>
        <taxon>Embryophyta</taxon>
        <taxon>Tracheophyta</taxon>
        <taxon>Spermatophyta</taxon>
        <taxon>Magnoliopsida</taxon>
        <taxon>eudicotyledons</taxon>
        <taxon>Gunneridae</taxon>
        <taxon>Pentapetalae</taxon>
        <taxon>asterids</taxon>
        <taxon>campanulids</taxon>
        <taxon>Asterales</taxon>
        <taxon>Asteraceae</taxon>
        <taxon>Asteroideae</taxon>
        <taxon>Heliantheae alliance</taxon>
        <taxon>Heliantheae</taxon>
        <taxon>Helianthus</taxon>
    </lineage>
</organism>
<feature type="repeat" description="PPR" evidence="3">
    <location>
        <begin position="549"/>
        <end position="583"/>
    </location>
</feature>
<feature type="repeat" description="PPR" evidence="3">
    <location>
        <begin position="1169"/>
        <end position="1203"/>
    </location>
</feature>
<dbReference type="NCBIfam" id="TIGR00756">
    <property type="entry name" value="PPR"/>
    <property type="match status" value="4"/>
</dbReference>
<sequence length="1321" mass="150965">MLFNLQRSTHFTKVSHLFPLFFIKHHCSSTPCNNKQPQSNPHINTTSINLSSLTTSILTKCSNLLTKPPHPTTTSPSVQQYLLDVSYINPRVTRKFWRKSEFQPQDVLELLLGFQSNSEKLGVDAKKVASLFKIFKWIDDALDLYTEMLNHKLAPSIKTYEVLTEKLCECGRTIEGEKLIDAMIRAGEQPSKGMFGSVVSRYRFERNFTKASELLQRMQQFGYKPDFETHWSLISTLSRLSDRNIDDTSSNFLSKLLSESGFKPKKDVDRKSNFNISAHTSSILILKVLVIVWVGSRIKKGTSFKHLDQSFKVMIQLLVRVGLFKDAEWVVLEMGKEGILLDDQQVYSSLIEWYVGVDELEKSVDMYDRMRGLNLVPSLSCYRTLVNYLVHTDESKLCFRVCGDMLDMGMAEKETYEKVVQVLCRVGNVLESRNLIKKAYVYGIRPSLLILDAIASGYCEKKDYDDLMSLFIEMDCFPDVTVGNKIIHSICQDLGVKKAFEFLNEFERLGYTPDAITFGILIGWSCKEGHLKNALFYLSNVVSRGLKPHKNSYNAVISAVFKHGMWNHANDIVLEMEDEGVTLDTSTFKVLLAGYCNNRRFDEVKVIVETMAQKGSIEHSPLQDPISKAFMLLGIDPSVLKVRRDNDVAFSKTEFYDSVGNGLYLDGDVVDFDQTTINVLDDAMVPDYNRIILNDDGLATIDELVHWGQELLVSGFSTQLKKFHASNSGFKTLTTLLEKTPNLHDNLDEETLNLLVQAYAKRGFVHKSKKIFDKMVKKKVVITKETYSALVKGLCKKGNSSDIRECCDFIRNKNWLPTLNDYRTLIDSLCKNNMVVESLSLFEHAMTDYPHEVTEIFYGFLENLCGIGFTKTARFLFHELLERGYRLDQVAYSHLLSGLCKENRFSEAFVMSNTMLANITTPNVDVYNVLLHGYCAVNDLTKVKEVFGAILKKNITIYTSSYSKLVSLMCNEGRYRYAFSLKDLMVKQSSSHIDITLYNILMFHLFASKNSVFVDTILDEIQEKKLEFDDVTYNFLVYGFSNCESGSRSVYYLTEMMSKDLKPSNRSLRAVVRSLLEDNKFTEVLKLSQEMETKRWVHCSIVQNVIVTGFLNMGKLQEAVKFLENMIRKDLVPDSINYDNLIKKMCRHGRNDTASDLLDSMLMKASIPDSTTYDRLIQDLSVCNKIDDALDLYTEMLNHKLAPSIKTYEVLTEKLCECGRTLEGEKLIDGMIRAGEQPSKGMFGSVVSRYRFERNFTKASELLQRMQQFGYKPDFETHWSLISTLSRLSDRDIDDNSSNFLSKLLSESGFKPKKDVDRKSK</sequence>
<feature type="repeat" description="PPR" evidence="3">
    <location>
        <begin position="1204"/>
        <end position="1238"/>
    </location>
</feature>
<keyword evidence="5" id="KW-1185">Reference proteome</keyword>
<dbReference type="EMBL" id="CM007896">
    <property type="protein sequence ID" value="OTG20998.1"/>
    <property type="molecule type" value="Genomic_DNA"/>
</dbReference>
<dbReference type="Proteomes" id="UP000215914">
    <property type="component" value="Chromosome 7"/>
</dbReference>
<evidence type="ECO:0000256" key="1">
    <source>
        <dbReference type="ARBA" id="ARBA00007626"/>
    </source>
</evidence>
<dbReference type="GO" id="GO:0003729">
    <property type="term" value="F:mRNA binding"/>
    <property type="evidence" value="ECO:0000318"/>
    <property type="project" value="GO_Central"/>
</dbReference>
<evidence type="ECO:0000313" key="5">
    <source>
        <dbReference type="Proteomes" id="UP000215914"/>
    </source>
</evidence>
<feature type="repeat" description="PPR" evidence="3">
    <location>
        <begin position="156"/>
        <end position="190"/>
    </location>
</feature>
<evidence type="ECO:0000313" key="4">
    <source>
        <dbReference type="EMBL" id="OTG20998.1"/>
    </source>
</evidence>
<protein>
    <submittedName>
        <fullName evidence="4">Putative pentatricopeptide repeat (PPR) superfamily protein</fullName>
    </submittedName>
</protein>
<name>A0A251UCC3_HELAN</name>
<dbReference type="FunCoup" id="A0A251UCC3">
    <property type="interactions" value="2189"/>
</dbReference>
<feature type="repeat" description="PPR" evidence="3">
    <location>
        <begin position="783"/>
        <end position="817"/>
    </location>
</feature>
<feature type="repeat" description="PPR" evidence="3">
    <location>
        <begin position="343"/>
        <end position="377"/>
    </location>
</feature>
<comment type="similarity">
    <text evidence="1">Belongs to the PPR family. P subfamily.</text>
</comment>
<feature type="repeat" description="PPR" evidence="3">
    <location>
        <begin position="584"/>
        <end position="618"/>
    </location>
</feature>
<dbReference type="PANTHER" id="PTHR47936">
    <property type="entry name" value="PPR_LONG DOMAIN-CONTAINING PROTEIN"/>
    <property type="match status" value="1"/>
</dbReference>
<reference evidence="5" key="1">
    <citation type="journal article" date="2017" name="Nature">
        <title>The sunflower genome provides insights into oil metabolism, flowering and Asterid evolution.</title>
        <authorList>
            <person name="Badouin H."/>
            <person name="Gouzy J."/>
            <person name="Grassa C.J."/>
            <person name="Murat F."/>
            <person name="Staton S.E."/>
            <person name="Cottret L."/>
            <person name="Lelandais-Briere C."/>
            <person name="Owens G.L."/>
            <person name="Carrere S."/>
            <person name="Mayjonade B."/>
            <person name="Legrand L."/>
            <person name="Gill N."/>
            <person name="Kane N.C."/>
            <person name="Bowers J.E."/>
            <person name="Hubner S."/>
            <person name="Bellec A."/>
            <person name="Berard A."/>
            <person name="Berges H."/>
            <person name="Blanchet N."/>
            <person name="Boniface M.C."/>
            <person name="Brunel D."/>
            <person name="Catrice O."/>
            <person name="Chaidir N."/>
            <person name="Claudel C."/>
            <person name="Donnadieu C."/>
            <person name="Faraut T."/>
            <person name="Fievet G."/>
            <person name="Helmstetter N."/>
            <person name="King M."/>
            <person name="Knapp S.J."/>
            <person name="Lai Z."/>
            <person name="Le Paslier M.C."/>
            <person name="Lippi Y."/>
            <person name="Lorenzon L."/>
            <person name="Mandel J.R."/>
            <person name="Marage G."/>
            <person name="Marchand G."/>
            <person name="Marquand E."/>
            <person name="Bret-Mestries E."/>
            <person name="Morien E."/>
            <person name="Nambeesan S."/>
            <person name="Nguyen T."/>
            <person name="Pegot-Espagnet P."/>
            <person name="Pouilly N."/>
            <person name="Raftis F."/>
            <person name="Sallet E."/>
            <person name="Schiex T."/>
            <person name="Thomas J."/>
            <person name="Vandecasteele C."/>
            <person name="Vares D."/>
            <person name="Vear F."/>
            <person name="Vautrin S."/>
            <person name="Crespi M."/>
            <person name="Mangin B."/>
            <person name="Burke J.M."/>
            <person name="Salse J."/>
            <person name="Munos S."/>
            <person name="Vincourt P."/>
            <person name="Rieseberg L.H."/>
            <person name="Langlade N.B."/>
        </authorList>
    </citation>
    <scope>NUCLEOTIDE SEQUENCE [LARGE SCALE GENOMIC DNA]</scope>
    <source>
        <strain evidence="5">cv. SF193</strain>
    </source>
</reference>
<dbReference type="InterPro" id="IPR011990">
    <property type="entry name" value="TPR-like_helical_dom_sf"/>
</dbReference>
<evidence type="ECO:0000256" key="2">
    <source>
        <dbReference type="ARBA" id="ARBA00022737"/>
    </source>
</evidence>
<dbReference type="Pfam" id="PF12854">
    <property type="entry name" value="PPR_1"/>
    <property type="match status" value="1"/>
</dbReference>
<keyword evidence="2" id="KW-0677">Repeat</keyword>
<feature type="repeat" description="PPR" evidence="3">
    <location>
        <begin position="923"/>
        <end position="957"/>
    </location>
</feature>
<dbReference type="InterPro" id="IPR002885">
    <property type="entry name" value="PPR_rpt"/>
</dbReference>
<feature type="repeat" description="PPR" evidence="3">
    <location>
        <begin position="1099"/>
        <end position="1133"/>
    </location>
</feature>
<feature type="repeat" description="PPR" evidence="3">
    <location>
        <begin position="1134"/>
        <end position="1168"/>
    </location>
</feature>
<dbReference type="PROSITE" id="PS51375">
    <property type="entry name" value="PPR"/>
    <property type="match status" value="14"/>
</dbReference>
<gene>
    <name evidence="4" type="ORF">HannXRQ_Chr07g0199321</name>
</gene>
<dbReference type="STRING" id="4232.A0A251UCC3"/>
<proteinExistence type="inferred from homology"/>
<feature type="repeat" description="PPR" evidence="3">
    <location>
        <begin position="1029"/>
        <end position="1063"/>
    </location>
</feature>
<dbReference type="OMA" id="QWGHDIS"/>
<evidence type="ECO:0000256" key="3">
    <source>
        <dbReference type="PROSITE-ProRule" id="PRU00708"/>
    </source>
</evidence>
<accession>A0A251UCC3</accession>
<feature type="repeat" description="PPR" evidence="3">
    <location>
        <begin position="748"/>
        <end position="782"/>
    </location>
</feature>
<dbReference type="PANTHER" id="PTHR47936:SF1">
    <property type="entry name" value="PENTATRICOPEPTIDE REPEAT-CONTAINING PROTEIN GUN1, CHLOROPLASTIC"/>
    <property type="match status" value="1"/>
</dbReference>
<feature type="repeat" description="PPR" evidence="3">
    <location>
        <begin position="514"/>
        <end position="548"/>
    </location>
</feature>
<feature type="repeat" description="PPR" evidence="3">
    <location>
        <begin position="888"/>
        <end position="922"/>
    </location>
</feature>
<dbReference type="Pfam" id="PF13041">
    <property type="entry name" value="PPR_2"/>
    <property type="match status" value="4"/>
</dbReference>
<dbReference type="Pfam" id="PF01535">
    <property type="entry name" value="PPR"/>
    <property type="match status" value="3"/>
</dbReference>